<dbReference type="Proteomes" id="UP001321473">
    <property type="component" value="Unassembled WGS sequence"/>
</dbReference>
<protein>
    <recommendedName>
        <fullName evidence="5">ABC transporter domain-containing protein</fullName>
    </recommendedName>
</protein>
<keyword evidence="3" id="KW-0547">Nucleotide-binding</keyword>
<evidence type="ECO:0000259" key="5">
    <source>
        <dbReference type="Pfam" id="PF00005"/>
    </source>
</evidence>
<accession>A0AAQ4D2A0</accession>
<dbReference type="InterPro" id="IPR027417">
    <property type="entry name" value="P-loop_NTPase"/>
</dbReference>
<dbReference type="GO" id="GO:0016020">
    <property type="term" value="C:membrane"/>
    <property type="evidence" value="ECO:0007669"/>
    <property type="project" value="TreeGrafter"/>
</dbReference>
<dbReference type="GO" id="GO:0005524">
    <property type="term" value="F:ATP binding"/>
    <property type="evidence" value="ECO:0007669"/>
    <property type="project" value="UniProtKB-KW"/>
</dbReference>
<feature type="domain" description="ABC transporter" evidence="5">
    <location>
        <begin position="106"/>
        <end position="151"/>
    </location>
</feature>
<keyword evidence="2" id="KW-0677">Repeat</keyword>
<dbReference type="PANTHER" id="PTHR24223:SF443">
    <property type="entry name" value="MULTIDRUG-RESISTANCE LIKE PROTEIN 1, ISOFORM I"/>
    <property type="match status" value="1"/>
</dbReference>
<dbReference type="InterPro" id="IPR003439">
    <property type="entry name" value="ABC_transporter-like_ATP-bd"/>
</dbReference>
<keyword evidence="4" id="KW-0067">ATP-binding</keyword>
<evidence type="ECO:0000256" key="3">
    <source>
        <dbReference type="ARBA" id="ARBA00022741"/>
    </source>
</evidence>
<gene>
    <name evidence="6" type="ORF">V5799_000708</name>
</gene>
<evidence type="ECO:0000256" key="1">
    <source>
        <dbReference type="ARBA" id="ARBA00004127"/>
    </source>
</evidence>
<evidence type="ECO:0000313" key="7">
    <source>
        <dbReference type="Proteomes" id="UP001321473"/>
    </source>
</evidence>
<dbReference type="Pfam" id="PF00005">
    <property type="entry name" value="ABC_tran"/>
    <property type="match status" value="1"/>
</dbReference>
<dbReference type="InterPro" id="IPR050173">
    <property type="entry name" value="ABC_transporter_C-like"/>
</dbReference>
<keyword evidence="7" id="KW-1185">Reference proteome</keyword>
<dbReference type="SUPFAM" id="SSF52540">
    <property type="entry name" value="P-loop containing nucleoside triphosphate hydrolases"/>
    <property type="match status" value="1"/>
</dbReference>
<dbReference type="GO" id="GO:0016887">
    <property type="term" value="F:ATP hydrolysis activity"/>
    <property type="evidence" value="ECO:0007669"/>
    <property type="project" value="InterPro"/>
</dbReference>
<evidence type="ECO:0000313" key="6">
    <source>
        <dbReference type="EMBL" id="KAK8756590.1"/>
    </source>
</evidence>
<name>A0AAQ4D2A0_AMBAM</name>
<dbReference type="AlphaFoldDB" id="A0AAQ4D2A0"/>
<proteinExistence type="predicted"/>
<dbReference type="GO" id="GO:0012505">
    <property type="term" value="C:endomembrane system"/>
    <property type="evidence" value="ECO:0007669"/>
    <property type="project" value="UniProtKB-SubCell"/>
</dbReference>
<organism evidence="6 7">
    <name type="scientific">Amblyomma americanum</name>
    <name type="common">Lone star tick</name>
    <dbReference type="NCBI Taxonomy" id="6943"/>
    <lineage>
        <taxon>Eukaryota</taxon>
        <taxon>Metazoa</taxon>
        <taxon>Ecdysozoa</taxon>
        <taxon>Arthropoda</taxon>
        <taxon>Chelicerata</taxon>
        <taxon>Arachnida</taxon>
        <taxon>Acari</taxon>
        <taxon>Parasitiformes</taxon>
        <taxon>Ixodida</taxon>
        <taxon>Ixodoidea</taxon>
        <taxon>Ixodidae</taxon>
        <taxon>Amblyomminae</taxon>
        <taxon>Amblyomma</taxon>
    </lineage>
</organism>
<evidence type="ECO:0000256" key="4">
    <source>
        <dbReference type="ARBA" id="ARBA00022840"/>
    </source>
</evidence>
<dbReference type="GO" id="GO:0042626">
    <property type="term" value="F:ATPase-coupled transmembrane transporter activity"/>
    <property type="evidence" value="ECO:0007669"/>
    <property type="project" value="TreeGrafter"/>
</dbReference>
<comment type="caution">
    <text evidence="6">The sequence shown here is derived from an EMBL/GenBank/DDBJ whole genome shotgun (WGS) entry which is preliminary data.</text>
</comment>
<dbReference type="EMBL" id="JARKHS020036127">
    <property type="protein sequence ID" value="KAK8756590.1"/>
    <property type="molecule type" value="Genomic_DNA"/>
</dbReference>
<dbReference type="Gene3D" id="3.40.50.300">
    <property type="entry name" value="P-loop containing nucleotide triphosphate hydrolases"/>
    <property type="match status" value="1"/>
</dbReference>
<dbReference type="PANTHER" id="PTHR24223">
    <property type="entry name" value="ATP-BINDING CASSETTE SUB-FAMILY C"/>
    <property type="match status" value="1"/>
</dbReference>
<comment type="subcellular location">
    <subcellularLocation>
        <location evidence="1">Endomembrane system</location>
        <topology evidence="1">Multi-pass membrane protein</topology>
    </subcellularLocation>
</comment>
<sequence>MDVLSSIRTVKMNAWERTHLEGIKRIRERELRDVFAMNMLNSFQDAFSGASGAMMTTTIRRISELCTADEDCDNSGGEKLARRGELILEKCTFVRTMTDELCKPCLEGVDLHVQPGTMVAVVGFVGSGKSTLLSAILGDLHHVDGTLRIGGSLAYVPQVASVFKMSLRDNVLFGKPYDPVLYRRVLDACDLVKDIASFPAGDLTEIGDKV</sequence>
<evidence type="ECO:0000256" key="2">
    <source>
        <dbReference type="ARBA" id="ARBA00022737"/>
    </source>
</evidence>
<reference evidence="6 7" key="1">
    <citation type="journal article" date="2023" name="Arcadia Sci">
        <title>De novo assembly of a long-read Amblyomma americanum tick genome.</title>
        <authorList>
            <person name="Chou S."/>
            <person name="Poskanzer K.E."/>
            <person name="Rollins M."/>
            <person name="Thuy-Boun P.S."/>
        </authorList>
    </citation>
    <scope>NUCLEOTIDE SEQUENCE [LARGE SCALE GENOMIC DNA]</scope>
    <source>
        <strain evidence="6">F_SG_1</strain>
        <tissue evidence="6">Salivary glands</tissue>
    </source>
</reference>